<sequence length="61" mass="7182">MLLMGINAGVIFRVVFCITHMIHSPDERGVYMRRIRNILIFCIMANTIIPFREVILSYIIR</sequence>
<keyword evidence="1" id="KW-0472">Membrane</keyword>
<accession>A0A0L6U3U7</accession>
<dbReference type="STRING" id="52689.AKG39_06460"/>
<organism evidence="2 3">
    <name type="scientific">Acetobacterium bakii</name>
    <dbReference type="NCBI Taxonomy" id="52689"/>
    <lineage>
        <taxon>Bacteria</taxon>
        <taxon>Bacillati</taxon>
        <taxon>Bacillota</taxon>
        <taxon>Clostridia</taxon>
        <taxon>Eubacteriales</taxon>
        <taxon>Eubacteriaceae</taxon>
        <taxon>Acetobacterium</taxon>
    </lineage>
</organism>
<reference evidence="3" key="1">
    <citation type="submission" date="2015-07" db="EMBL/GenBank/DDBJ databases">
        <title>Draft genome sequence of Acetobacterium bakii DSM 8293, a potential psychrophilic chemical producer through syngas fermentation.</title>
        <authorList>
            <person name="Song Y."/>
            <person name="Hwang S."/>
            <person name="Cho B.-K."/>
        </authorList>
    </citation>
    <scope>NUCLEOTIDE SEQUENCE [LARGE SCALE GENOMIC DNA]</scope>
    <source>
        <strain evidence="3">DSM 8239</strain>
    </source>
</reference>
<evidence type="ECO:0000313" key="2">
    <source>
        <dbReference type="EMBL" id="KNZ42455.1"/>
    </source>
</evidence>
<protein>
    <submittedName>
        <fullName evidence="2">Uncharacterized protein</fullName>
    </submittedName>
</protein>
<keyword evidence="3" id="KW-1185">Reference proteome</keyword>
<comment type="caution">
    <text evidence="2">The sequence shown here is derived from an EMBL/GenBank/DDBJ whole genome shotgun (WGS) entry which is preliminary data.</text>
</comment>
<feature type="transmembrane region" description="Helical" evidence="1">
    <location>
        <begin position="35"/>
        <end position="60"/>
    </location>
</feature>
<dbReference type="AlphaFoldDB" id="A0A0L6U3U7"/>
<gene>
    <name evidence="2" type="ORF">AKG39_06460</name>
</gene>
<dbReference type="EMBL" id="LGYO01000013">
    <property type="protein sequence ID" value="KNZ42455.1"/>
    <property type="molecule type" value="Genomic_DNA"/>
</dbReference>
<evidence type="ECO:0000313" key="3">
    <source>
        <dbReference type="Proteomes" id="UP000036873"/>
    </source>
</evidence>
<evidence type="ECO:0000256" key="1">
    <source>
        <dbReference type="SAM" id="Phobius"/>
    </source>
</evidence>
<keyword evidence="1" id="KW-1133">Transmembrane helix</keyword>
<name>A0A0L6U3U7_9FIRM</name>
<proteinExistence type="predicted"/>
<keyword evidence="1" id="KW-0812">Transmembrane</keyword>
<dbReference type="Proteomes" id="UP000036873">
    <property type="component" value="Unassembled WGS sequence"/>
</dbReference>